<dbReference type="PANTHER" id="PTHR11690">
    <property type="entry name" value="AMILORIDE-SENSITIVE SODIUM CHANNEL-RELATED"/>
    <property type="match status" value="1"/>
</dbReference>
<keyword evidence="9" id="KW-0472">Membrane</keyword>
<dbReference type="AlphaFoldDB" id="A0A7E5WHI7"/>
<organism evidence="13 14">
    <name type="scientific">Trichoplusia ni</name>
    <name type="common">Cabbage looper</name>
    <dbReference type="NCBI Taxonomy" id="7111"/>
    <lineage>
        <taxon>Eukaryota</taxon>
        <taxon>Metazoa</taxon>
        <taxon>Ecdysozoa</taxon>
        <taxon>Arthropoda</taxon>
        <taxon>Hexapoda</taxon>
        <taxon>Insecta</taxon>
        <taxon>Pterygota</taxon>
        <taxon>Neoptera</taxon>
        <taxon>Endopterygota</taxon>
        <taxon>Lepidoptera</taxon>
        <taxon>Glossata</taxon>
        <taxon>Ditrysia</taxon>
        <taxon>Noctuoidea</taxon>
        <taxon>Noctuidae</taxon>
        <taxon>Plusiinae</taxon>
        <taxon>Trichoplusia</taxon>
    </lineage>
</organism>
<keyword evidence="6" id="KW-1133">Transmembrane helix</keyword>
<evidence type="ECO:0000256" key="5">
    <source>
        <dbReference type="ARBA" id="ARBA00022692"/>
    </source>
</evidence>
<sequence>MDIMKHHFFTMDTIMEEIHQKCEDLLVFCAFNRKPRNCEGMFVLIKTYEGHCCTFNYAALNDASELPLLPPDEDFEYYDDHSDDGTEAIRYPNSITTSESGRYLIYLKEFQMTCFSVLIFRRSGLSVVLNVEPEDYPNWSTIPYYGVKVILSDPNDYPETTVLYRYITLGESVDIKVEPLVFQSDSSIRAVDPEKRECRFHDEASLAHTDRYSYETCRTECKMKNYLEKCSCVPYKYPREKTTRICELQDLNCLNNVTVHQSNDKMKCDPVCFMECWDKKYSVTSDLTPFLPINYPEEVT</sequence>
<keyword evidence="13" id="KW-1185">Reference proteome</keyword>
<evidence type="ECO:0000256" key="11">
    <source>
        <dbReference type="ARBA" id="ARBA00023303"/>
    </source>
</evidence>
<reference evidence="14" key="1">
    <citation type="submission" date="2025-08" db="UniProtKB">
        <authorList>
            <consortium name="RefSeq"/>
        </authorList>
    </citation>
    <scope>IDENTIFICATION</scope>
</reference>
<comment type="similarity">
    <text evidence="2 12">Belongs to the amiloride-sensitive sodium channel (TC 1.A.6) family.</text>
</comment>
<evidence type="ECO:0000256" key="3">
    <source>
        <dbReference type="ARBA" id="ARBA00022448"/>
    </source>
</evidence>
<dbReference type="PANTHER" id="PTHR11690:SF237">
    <property type="entry name" value="PICKPOCKET 16-RELATED"/>
    <property type="match status" value="1"/>
</dbReference>
<gene>
    <name evidence="14" type="primary">LOC113502701</name>
</gene>
<dbReference type="OrthoDB" id="5874059at2759"/>
<evidence type="ECO:0000256" key="12">
    <source>
        <dbReference type="RuleBase" id="RU000679"/>
    </source>
</evidence>
<evidence type="ECO:0000313" key="14">
    <source>
        <dbReference type="RefSeq" id="XP_026740154.1"/>
    </source>
</evidence>
<protein>
    <submittedName>
        <fullName evidence="14">Sodium channel protein Nach-like</fullName>
    </submittedName>
</protein>
<dbReference type="GO" id="GO:0005886">
    <property type="term" value="C:plasma membrane"/>
    <property type="evidence" value="ECO:0007669"/>
    <property type="project" value="TreeGrafter"/>
</dbReference>
<comment type="subcellular location">
    <subcellularLocation>
        <location evidence="1">Membrane</location>
        <topology evidence="1">Multi-pass membrane protein</topology>
    </subcellularLocation>
</comment>
<keyword evidence="3 12" id="KW-0813">Transport</keyword>
<evidence type="ECO:0000256" key="2">
    <source>
        <dbReference type="ARBA" id="ARBA00007193"/>
    </source>
</evidence>
<evidence type="ECO:0000256" key="8">
    <source>
        <dbReference type="ARBA" id="ARBA00023065"/>
    </source>
</evidence>
<keyword evidence="5 12" id="KW-0812">Transmembrane</keyword>
<accession>A0A7E5WHI7</accession>
<evidence type="ECO:0000256" key="1">
    <source>
        <dbReference type="ARBA" id="ARBA00004141"/>
    </source>
</evidence>
<dbReference type="KEGG" id="tnl:113502701"/>
<dbReference type="Proteomes" id="UP000322000">
    <property type="component" value="Chromosome 17"/>
</dbReference>
<evidence type="ECO:0000256" key="10">
    <source>
        <dbReference type="ARBA" id="ARBA00023201"/>
    </source>
</evidence>
<dbReference type="GO" id="GO:0015280">
    <property type="term" value="F:ligand-gated sodium channel activity"/>
    <property type="evidence" value="ECO:0007669"/>
    <property type="project" value="TreeGrafter"/>
</dbReference>
<keyword evidence="4 12" id="KW-0894">Sodium channel</keyword>
<keyword evidence="10 12" id="KW-0739">Sodium transport</keyword>
<evidence type="ECO:0000256" key="4">
    <source>
        <dbReference type="ARBA" id="ARBA00022461"/>
    </source>
</evidence>
<evidence type="ECO:0000256" key="6">
    <source>
        <dbReference type="ARBA" id="ARBA00022989"/>
    </source>
</evidence>
<keyword evidence="7" id="KW-0915">Sodium</keyword>
<dbReference type="GeneID" id="113502701"/>
<proteinExistence type="inferred from homology"/>
<dbReference type="InterPro" id="IPR001873">
    <property type="entry name" value="ENaC"/>
</dbReference>
<dbReference type="Gene3D" id="2.60.470.10">
    <property type="entry name" value="Acid-sensing ion channels like domains"/>
    <property type="match status" value="1"/>
</dbReference>
<keyword evidence="11 12" id="KW-0407">Ion channel</keyword>
<dbReference type="InParanoid" id="A0A7E5WHI7"/>
<evidence type="ECO:0000256" key="9">
    <source>
        <dbReference type="ARBA" id="ARBA00023136"/>
    </source>
</evidence>
<name>A0A7E5WHI7_TRINI</name>
<evidence type="ECO:0000256" key="7">
    <source>
        <dbReference type="ARBA" id="ARBA00023053"/>
    </source>
</evidence>
<dbReference type="RefSeq" id="XP_026740154.1">
    <property type="nucleotide sequence ID" value="XM_026884353.1"/>
</dbReference>
<dbReference type="Pfam" id="PF00858">
    <property type="entry name" value="ASC"/>
    <property type="match status" value="1"/>
</dbReference>
<evidence type="ECO:0000313" key="13">
    <source>
        <dbReference type="Proteomes" id="UP000322000"/>
    </source>
</evidence>
<keyword evidence="8 12" id="KW-0406">Ion transport</keyword>